<keyword evidence="2" id="KW-1185">Reference proteome</keyword>
<reference evidence="1 2" key="1">
    <citation type="submission" date="2019-05" db="EMBL/GenBank/DDBJ databases">
        <title>Another draft genome of Portunus trituberculatus and its Hox gene families provides insights of decapod evolution.</title>
        <authorList>
            <person name="Jeong J.-H."/>
            <person name="Song I."/>
            <person name="Kim S."/>
            <person name="Choi T."/>
            <person name="Kim D."/>
            <person name="Ryu S."/>
            <person name="Kim W."/>
        </authorList>
    </citation>
    <scope>NUCLEOTIDE SEQUENCE [LARGE SCALE GENOMIC DNA]</scope>
    <source>
        <tissue evidence="1">Muscle</tissue>
    </source>
</reference>
<sequence>MMVVTVVRRSLSASPFTSQGLLVVLSPAHHEEQNGRGGGNGGRLASLLASECTLNSRNSWVTFYKLKHI</sequence>
<dbReference type="AlphaFoldDB" id="A0A5B7GAE6"/>
<protein>
    <submittedName>
        <fullName evidence="1">Uncharacterized protein</fullName>
    </submittedName>
</protein>
<dbReference type="EMBL" id="VSRR010014626">
    <property type="protein sequence ID" value="MPC57250.1"/>
    <property type="molecule type" value="Genomic_DNA"/>
</dbReference>
<proteinExistence type="predicted"/>
<evidence type="ECO:0000313" key="1">
    <source>
        <dbReference type="EMBL" id="MPC57250.1"/>
    </source>
</evidence>
<comment type="caution">
    <text evidence="1">The sequence shown here is derived from an EMBL/GenBank/DDBJ whole genome shotgun (WGS) entry which is preliminary data.</text>
</comment>
<evidence type="ECO:0000313" key="2">
    <source>
        <dbReference type="Proteomes" id="UP000324222"/>
    </source>
</evidence>
<dbReference type="Proteomes" id="UP000324222">
    <property type="component" value="Unassembled WGS sequence"/>
</dbReference>
<name>A0A5B7GAE6_PORTR</name>
<organism evidence="1 2">
    <name type="scientific">Portunus trituberculatus</name>
    <name type="common">Swimming crab</name>
    <name type="synonym">Neptunus trituberculatus</name>
    <dbReference type="NCBI Taxonomy" id="210409"/>
    <lineage>
        <taxon>Eukaryota</taxon>
        <taxon>Metazoa</taxon>
        <taxon>Ecdysozoa</taxon>
        <taxon>Arthropoda</taxon>
        <taxon>Crustacea</taxon>
        <taxon>Multicrustacea</taxon>
        <taxon>Malacostraca</taxon>
        <taxon>Eumalacostraca</taxon>
        <taxon>Eucarida</taxon>
        <taxon>Decapoda</taxon>
        <taxon>Pleocyemata</taxon>
        <taxon>Brachyura</taxon>
        <taxon>Eubrachyura</taxon>
        <taxon>Portunoidea</taxon>
        <taxon>Portunidae</taxon>
        <taxon>Portuninae</taxon>
        <taxon>Portunus</taxon>
    </lineage>
</organism>
<accession>A0A5B7GAE6</accession>
<gene>
    <name evidence="1" type="ORF">E2C01_051228</name>
</gene>